<dbReference type="EMBL" id="MU839838">
    <property type="protein sequence ID" value="KAK1753077.1"/>
    <property type="molecule type" value="Genomic_DNA"/>
</dbReference>
<feature type="region of interest" description="Disordered" evidence="9">
    <location>
        <begin position="195"/>
        <end position="216"/>
    </location>
</feature>
<proteinExistence type="inferred from homology"/>
<dbReference type="PANTHER" id="PTHR28124">
    <property type="entry name" value="DNA REPLICATION REGULATOR SLD2"/>
    <property type="match status" value="1"/>
</dbReference>
<dbReference type="FunFam" id="1.10.10.1460:FF:000001">
    <property type="entry name" value="DNA replication regulator Sld2"/>
    <property type="match status" value="1"/>
</dbReference>
<keyword evidence="4 8" id="KW-0235">DNA replication</keyword>
<protein>
    <recommendedName>
        <fullName evidence="3 8">DNA replication regulator SLD2</fullName>
    </recommendedName>
</protein>
<feature type="compositionally biased region" description="Acidic residues" evidence="9">
    <location>
        <begin position="333"/>
        <end position="345"/>
    </location>
</feature>
<comment type="subcellular location">
    <subcellularLocation>
        <location evidence="1 8">Nucleus</location>
    </subcellularLocation>
</comment>
<evidence type="ECO:0000256" key="7">
    <source>
        <dbReference type="ARBA" id="ARBA00025253"/>
    </source>
</evidence>
<dbReference type="GO" id="GO:0003688">
    <property type="term" value="F:DNA replication origin binding"/>
    <property type="evidence" value="ECO:0007669"/>
    <property type="project" value="TreeGrafter"/>
</dbReference>
<evidence type="ECO:0000256" key="2">
    <source>
        <dbReference type="ARBA" id="ARBA00007276"/>
    </source>
</evidence>
<feature type="region of interest" description="Disordered" evidence="9">
    <location>
        <begin position="28"/>
        <end position="47"/>
    </location>
</feature>
<dbReference type="PANTHER" id="PTHR28124:SF1">
    <property type="entry name" value="DNA REPLICATION REGULATOR SLD2"/>
    <property type="match status" value="1"/>
</dbReference>
<dbReference type="AlphaFoldDB" id="A0AAJ0B7R4"/>
<evidence type="ECO:0000256" key="1">
    <source>
        <dbReference type="ARBA" id="ARBA00004123"/>
    </source>
</evidence>
<dbReference type="InterPro" id="IPR021110">
    <property type="entry name" value="DNA_rep_checkpnt_protein"/>
</dbReference>
<evidence type="ECO:0000313" key="10">
    <source>
        <dbReference type="EMBL" id="KAK1753077.1"/>
    </source>
</evidence>
<evidence type="ECO:0000313" key="11">
    <source>
        <dbReference type="Proteomes" id="UP001239445"/>
    </source>
</evidence>
<dbReference type="Proteomes" id="UP001239445">
    <property type="component" value="Unassembled WGS sequence"/>
</dbReference>
<feature type="region of interest" description="Disordered" evidence="9">
    <location>
        <begin position="477"/>
        <end position="498"/>
    </location>
</feature>
<dbReference type="Gene3D" id="1.10.10.1460">
    <property type="match status" value="1"/>
</dbReference>
<evidence type="ECO:0000256" key="8">
    <source>
        <dbReference type="RuleBase" id="RU367067"/>
    </source>
</evidence>
<dbReference type="GO" id="GO:0006270">
    <property type="term" value="P:DNA replication initiation"/>
    <property type="evidence" value="ECO:0007669"/>
    <property type="project" value="UniProtKB-UniRule"/>
</dbReference>
<keyword evidence="6 8" id="KW-0131">Cell cycle</keyword>
<feature type="compositionally biased region" description="Polar residues" evidence="9">
    <location>
        <begin position="202"/>
        <end position="216"/>
    </location>
</feature>
<feature type="compositionally biased region" description="Basic residues" evidence="9">
    <location>
        <begin position="355"/>
        <end position="377"/>
    </location>
</feature>
<evidence type="ECO:0000256" key="5">
    <source>
        <dbReference type="ARBA" id="ARBA00023242"/>
    </source>
</evidence>
<dbReference type="GO" id="GO:0031261">
    <property type="term" value="C:DNA replication preinitiation complex"/>
    <property type="evidence" value="ECO:0007669"/>
    <property type="project" value="TreeGrafter"/>
</dbReference>
<reference evidence="10" key="1">
    <citation type="submission" date="2023-06" db="EMBL/GenBank/DDBJ databases">
        <title>Genome-scale phylogeny and comparative genomics of the fungal order Sordariales.</title>
        <authorList>
            <consortium name="Lawrence Berkeley National Laboratory"/>
            <person name="Hensen N."/>
            <person name="Bonometti L."/>
            <person name="Westerberg I."/>
            <person name="Brannstrom I.O."/>
            <person name="Guillou S."/>
            <person name="Cros-Aarteil S."/>
            <person name="Calhoun S."/>
            <person name="Haridas S."/>
            <person name="Kuo A."/>
            <person name="Mondo S."/>
            <person name="Pangilinan J."/>
            <person name="Riley R."/>
            <person name="Labutti K."/>
            <person name="Andreopoulos B."/>
            <person name="Lipzen A."/>
            <person name="Chen C."/>
            <person name="Yanf M."/>
            <person name="Daum C."/>
            <person name="Ng V."/>
            <person name="Clum A."/>
            <person name="Steindorff A."/>
            <person name="Ohm R."/>
            <person name="Martin F."/>
            <person name="Silar P."/>
            <person name="Natvig D."/>
            <person name="Lalanne C."/>
            <person name="Gautier V."/>
            <person name="Ament-Velasquez S.L."/>
            <person name="Kruys A."/>
            <person name="Hutchinson M.I."/>
            <person name="Powell A.J."/>
            <person name="Barry K."/>
            <person name="Miller A.N."/>
            <person name="Grigoriev I.V."/>
            <person name="Debuchy R."/>
            <person name="Gladieux P."/>
            <person name="Thoren M.H."/>
            <person name="Johannesson H."/>
        </authorList>
    </citation>
    <scope>NUCLEOTIDE SEQUENCE</scope>
    <source>
        <strain evidence="10">PSN4</strain>
    </source>
</reference>
<dbReference type="GO" id="GO:1902977">
    <property type="term" value="P:mitotic DNA replication preinitiation complex assembly"/>
    <property type="evidence" value="ECO:0007669"/>
    <property type="project" value="TreeGrafter"/>
</dbReference>
<feature type="compositionally biased region" description="Basic residues" evidence="9">
    <location>
        <begin position="88"/>
        <end position="97"/>
    </location>
</feature>
<feature type="compositionally biased region" description="Basic and acidic residues" evidence="9">
    <location>
        <begin position="393"/>
        <end position="408"/>
    </location>
</feature>
<dbReference type="InterPro" id="IPR040203">
    <property type="entry name" value="Sld2"/>
</dbReference>
<sequence>MDAEKKAKYEAQSQELRVQLKTWENDWAKAHGGNKPSRNDIKQNPDIAQKYKNYNKIRDILSGKTAPQKDRKRKQPELPELPPMTPSKRPRTAHTPRKTPGQILPADLPGPPAAITTPSISRTLFSPAIPTSIGPTPQRDGRVLGLFDLLGQTPSRSTSETHATPRKGNAAAAVPLGRTPVTGGRFIQLAGLTTPLNERGSKGNTQRTPSSSGTVSKLQFATPAFLRRKTAAPMPVVDENGEWADAVAPLRLPKKPIVRSLSNMVAGLRRMEEEAFEEEMDVMREMEMEATGGGVKKKTLVLEGGKLEVRDSQAVATDKELERQDKPVLLGGFDDENAYDSSEAEQMDRGQPLRVYKKKGQKRTTRKSNLKPTRTKRPSGVEGDQGGDEDDVVHETQFDAAKERRGDLLDELASGSDFDGASSDEEEDDKKKRKGNAAGKGKAAAKKEKGKEKEKEGVVKKAVRKVKATAHANFKRLKLRNYGAKGGPAHNSRFKRRR</sequence>
<evidence type="ECO:0000256" key="3">
    <source>
        <dbReference type="ARBA" id="ARBA00018363"/>
    </source>
</evidence>
<dbReference type="GO" id="GO:0000727">
    <property type="term" value="P:double-strand break repair via break-induced replication"/>
    <property type="evidence" value="ECO:0007669"/>
    <property type="project" value="TreeGrafter"/>
</dbReference>
<comment type="function">
    <text evidence="7 8">Has a role in the initiation of DNA replication. Required at S-phase checkpoint.</text>
</comment>
<evidence type="ECO:0000256" key="6">
    <source>
        <dbReference type="ARBA" id="ARBA00023306"/>
    </source>
</evidence>
<keyword evidence="11" id="KW-1185">Reference proteome</keyword>
<gene>
    <name evidence="10" type="ORF">QBC47DRAFT_415800</name>
</gene>
<organism evidence="10 11">
    <name type="scientific">Echria macrotheca</name>
    <dbReference type="NCBI Taxonomy" id="438768"/>
    <lineage>
        <taxon>Eukaryota</taxon>
        <taxon>Fungi</taxon>
        <taxon>Dikarya</taxon>
        <taxon>Ascomycota</taxon>
        <taxon>Pezizomycotina</taxon>
        <taxon>Sordariomycetes</taxon>
        <taxon>Sordariomycetidae</taxon>
        <taxon>Sordariales</taxon>
        <taxon>Schizotheciaceae</taxon>
        <taxon>Echria</taxon>
    </lineage>
</organism>
<dbReference type="CDD" id="cd22289">
    <property type="entry name" value="RecQL4_SLD2_NTD"/>
    <property type="match status" value="1"/>
</dbReference>
<comment type="similarity">
    <text evidence="2 8">Belongs to the SLD2 family.</text>
</comment>
<name>A0AAJ0B7R4_9PEZI</name>
<dbReference type="Pfam" id="PF11719">
    <property type="entry name" value="Drc1-Sld2"/>
    <property type="match status" value="1"/>
</dbReference>
<evidence type="ECO:0000256" key="4">
    <source>
        <dbReference type="ARBA" id="ARBA00022705"/>
    </source>
</evidence>
<feature type="region of interest" description="Disordered" evidence="9">
    <location>
        <begin position="52"/>
        <end position="111"/>
    </location>
</feature>
<feature type="region of interest" description="Disordered" evidence="9">
    <location>
        <begin position="322"/>
        <end position="461"/>
    </location>
</feature>
<keyword evidence="5 8" id="KW-0539">Nucleus</keyword>
<feature type="compositionally biased region" description="Basic and acidic residues" evidence="9">
    <location>
        <begin position="445"/>
        <end position="459"/>
    </location>
</feature>
<comment type="caution">
    <text evidence="10">The sequence shown here is derived from an EMBL/GenBank/DDBJ whole genome shotgun (WGS) entry which is preliminary data.</text>
</comment>
<evidence type="ECO:0000256" key="9">
    <source>
        <dbReference type="SAM" id="MobiDB-lite"/>
    </source>
</evidence>
<accession>A0AAJ0B7R4</accession>
<dbReference type="GO" id="GO:0003697">
    <property type="term" value="F:single-stranded DNA binding"/>
    <property type="evidence" value="ECO:0007669"/>
    <property type="project" value="TreeGrafter"/>
</dbReference>